<dbReference type="GeneID" id="63751647"/>
<dbReference type="RefSeq" id="XP_040688204.1">
    <property type="nucleotide sequence ID" value="XM_040835799.1"/>
</dbReference>
<accession>A0A1L9RI39</accession>
<sequence length="84" mass="8884">MKVSAILFFILPLQALAGTCYFCENTPHVGSVSPTFDCGKKCGLDNYNTDISTYHCWEDSDGAGSCFKKCCAAGGTEATTISGL</sequence>
<evidence type="ECO:0000256" key="1">
    <source>
        <dbReference type="SAM" id="SignalP"/>
    </source>
</evidence>
<keyword evidence="3" id="KW-1185">Reference proteome</keyword>
<keyword evidence="1" id="KW-0732">Signal</keyword>
<dbReference type="Proteomes" id="UP000184383">
    <property type="component" value="Unassembled WGS sequence"/>
</dbReference>
<name>A0A1L9RI39_ASPWE</name>
<proteinExistence type="predicted"/>
<dbReference type="EMBL" id="KV878213">
    <property type="protein sequence ID" value="OJJ34528.1"/>
    <property type="molecule type" value="Genomic_DNA"/>
</dbReference>
<organism evidence="2 3">
    <name type="scientific">Aspergillus wentii DTO 134E9</name>
    <dbReference type="NCBI Taxonomy" id="1073089"/>
    <lineage>
        <taxon>Eukaryota</taxon>
        <taxon>Fungi</taxon>
        <taxon>Dikarya</taxon>
        <taxon>Ascomycota</taxon>
        <taxon>Pezizomycotina</taxon>
        <taxon>Eurotiomycetes</taxon>
        <taxon>Eurotiomycetidae</taxon>
        <taxon>Eurotiales</taxon>
        <taxon>Aspergillaceae</taxon>
        <taxon>Aspergillus</taxon>
        <taxon>Aspergillus subgen. Cremei</taxon>
    </lineage>
</organism>
<gene>
    <name evidence="2" type="ORF">ASPWEDRAFT_42529</name>
</gene>
<dbReference type="OrthoDB" id="4523240at2759"/>
<evidence type="ECO:0000313" key="2">
    <source>
        <dbReference type="EMBL" id="OJJ34528.1"/>
    </source>
</evidence>
<feature type="chain" id="PRO_5011956599" evidence="1">
    <location>
        <begin position="18"/>
        <end position="84"/>
    </location>
</feature>
<dbReference type="VEuPathDB" id="FungiDB:ASPWEDRAFT_42529"/>
<feature type="signal peptide" evidence="1">
    <location>
        <begin position="1"/>
        <end position="17"/>
    </location>
</feature>
<dbReference type="AlphaFoldDB" id="A0A1L9RI39"/>
<protein>
    <submittedName>
        <fullName evidence="2">Uncharacterized protein</fullName>
    </submittedName>
</protein>
<evidence type="ECO:0000313" key="3">
    <source>
        <dbReference type="Proteomes" id="UP000184383"/>
    </source>
</evidence>
<reference evidence="3" key="1">
    <citation type="journal article" date="2017" name="Genome Biol.">
        <title>Comparative genomics reveals high biological diversity and specific adaptations in the industrially and medically important fungal genus Aspergillus.</title>
        <authorList>
            <person name="de Vries R.P."/>
            <person name="Riley R."/>
            <person name="Wiebenga A."/>
            <person name="Aguilar-Osorio G."/>
            <person name="Amillis S."/>
            <person name="Uchima C.A."/>
            <person name="Anderluh G."/>
            <person name="Asadollahi M."/>
            <person name="Askin M."/>
            <person name="Barry K."/>
            <person name="Battaglia E."/>
            <person name="Bayram O."/>
            <person name="Benocci T."/>
            <person name="Braus-Stromeyer S.A."/>
            <person name="Caldana C."/>
            <person name="Canovas D."/>
            <person name="Cerqueira G.C."/>
            <person name="Chen F."/>
            <person name="Chen W."/>
            <person name="Choi C."/>
            <person name="Clum A."/>
            <person name="Dos Santos R.A."/>
            <person name="Damasio A.R."/>
            <person name="Diallinas G."/>
            <person name="Emri T."/>
            <person name="Fekete E."/>
            <person name="Flipphi M."/>
            <person name="Freyberg S."/>
            <person name="Gallo A."/>
            <person name="Gournas C."/>
            <person name="Habgood R."/>
            <person name="Hainaut M."/>
            <person name="Harispe M.L."/>
            <person name="Henrissat B."/>
            <person name="Hilden K.S."/>
            <person name="Hope R."/>
            <person name="Hossain A."/>
            <person name="Karabika E."/>
            <person name="Karaffa L."/>
            <person name="Karanyi Z."/>
            <person name="Krasevec N."/>
            <person name="Kuo A."/>
            <person name="Kusch H."/>
            <person name="LaButti K."/>
            <person name="Lagendijk E.L."/>
            <person name="Lapidus A."/>
            <person name="Levasseur A."/>
            <person name="Lindquist E."/>
            <person name="Lipzen A."/>
            <person name="Logrieco A.F."/>
            <person name="MacCabe A."/>
            <person name="Maekelae M.R."/>
            <person name="Malavazi I."/>
            <person name="Melin P."/>
            <person name="Meyer V."/>
            <person name="Mielnichuk N."/>
            <person name="Miskei M."/>
            <person name="Molnar A.P."/>
            <person name="Mule G."/>
            <person name="Ngan C.Y."/>
            <person name="Orejas M."/>
            <person name="Orosz E."/>
            <person name="Ouedraogo J.P."/>
            <person name="Overkamp K.M."/>
            <person name="Park H.-S."/>
            <person name="Perrone G."/>
            <person name="Piumi F."/>
            <person name="Punt P.J."/>
            <person name="Ram A.F."/>
            <person name="Ramon A."/>
            <person name="Rauscher S."/>
            <person name="Record E."/>
            <person name="Riano-Pachon D.M."/>
            <person name="Robert V."/>
            <person name="Roehrig J."/>
            <person name="Ruller R."/>
            <person name="Salamov A."/>
            <person name="Salih N.S."/>
            <person name="Samson R.A."/>
            <person name="Sandor E."/>
            <person name="Sanguinetti M."/>
            <person name="Schuetze T."/>
            <person name="Sepcic K."/>
            <person name="Shelest E."/>
            <person name="Sherlock G."/>
            <person name="Sophianopoulou V."/>
            <person name="Squina F.M."/>
            <person name="Sun H."/>
            <person name="Susca A."/>
            <person name="Todd R.B."/>
            <person name="Tsang A."/>
            <person name="Unkles S.E."/>
            <person name="van de Wiele N."/>
            <person name="van Rossen-Uffink D."/>
            <person name="Oliveira J.V."/>
            <person name="Vesth T.C."/>
            <person name="Visser J."/>
            <person name="Yu J.-H."/>
            <person name="Zhou M."/>
            <person name="Andersen M.R."/>
            <person name="Archer D.B."/>
            <person name="Baker S.E."/>
            <person name="Benoit I."/>
            <person name="Brakhage A.A."/>
            <person name="Braus G.H."/>
            <person name="Fischer R."/>
            <person name="Frisvad J.C."/>
            <person name="Goldman G.H."/>
            <person name="Houbraken J."/>
            <person name="Oakley B."/>
            <person name="Pocsi I."/>
            <person name="Scazzocchio C."/>
            <person name="Seiboth B."/>
            <person name="vanKuyk P.A."/>
            <person name="Wortman J."/>
            <person name="Dyer P.S."/>
            <person name="Grigoriev I.V."/>
        </authorList>
    </citation>
    <scope>NUCLEOTIDE SEQUENCE [LARGE SCALE GENOMIC DNA]</scope>
    <source>
        <strain evidence="3">DTO 134E9</strain>
    </source>
</reference>